<organism evidence="4 6">
    <name type="scientific">Legionella gratiana</name>
    <dbReference type="NCBI Taxonomy" id="45066"/>
    <lineage>
        <taxon>Bacteria</taxon>
        <taxon>Pseudomonadati</taxon>
        <taxon>Pseudomonadota</taxon>
        <taxon>Gammaproteobacteria</taxon>
        <taxon>Legionellales</taxon>
        <taxon>Legionellaceae</taxon>
        <taxon>Legionella</taxon>
    </lineage>
</organism>
<reference evidence="4 6" key="2">
    <citation type="submission" date="2018-06" db="EMBL/GenBank/DDBJ databases">
        <authorList>
            <consortium name="Pathogen Informatics"/>
            <person name="Doyle S."/>
        </authorList>
    </citation>
    <scope>NUCLEOTIDE SEQUENCE [LARGE SCALE GENOMIC DNA]</scope>
    <source>
        <strain evidence="4 6">NCTC12388</strain>
    </source>
</reference>
<keyword evidence="5" id="KW-1185">Reference proteome</keyword>
<evidence type="ECO:0000256" key="2">
    <source>
        <dbReference type="SAM" id="Phobius"/>
    </source>
</evidence>
<feature type="coiled-coil region" evidence="1">
    <location>
        <begin position="90"/>
        <end position="120"/>
    </location>
</feature>
<gene>
    <name evidence="3" type="ORF">Lgra_1614</name>
    <name evidence="4" type="ORF">NCTC12388_01144</name>
</gene>
<dbReference type="Proteomes" id="UP000054691">
    <property type="component" value="Unassembled WGS sequence"/>
</dbReference>
<dbReference type="EMBL" id="UGOB01000001">
    <property type="protein sequence ID" value="STX43613.1"/>
    <property type="molecule type" value="Genomic_DNA"/>
</dbReference>
<sequence>MCRYKLDKNLEVLVSPAEKEVLMFCKKSLPEDVVQALFNLNDVSQIIAHLQKQQSSGQRPHWGLNSKLTSKYQWEEWFGTEEALKLDKLLGKIKEEKKFEEEKTQRYEDATSNYKNYLEKEIKKEINKITDKNFLSEVYGQLIKTQFNAPAPLPDDIKWAKKMIACNLINQYDSKHNVENINQLFSHKPKIVDALKKHQVITEASKKLDKSPQEFLEHLKENKKILTKRRDSGLETFIKALGVGAAAIIGIGVGGYFAYKHLFGSKATEGDKLLNEVSDIRESRPKT</sequence>
<proteinExistence type="predicted"/>
<keyword evidence="1" id="KW-0175">Coiled coil</keyword>
<feature type="transmembrane region" description="Helical" evidence="2">
    <location>
        <begin position="237"/>
        <end position="259"/>
    </location>
</feature>
<dbReference type="Proteomes" id="UP000254476">
    <property type="component" value="Unassembled WGS sequence"/>
</dbReference>
<dbReference type="AlphaFoldDB" id="A0A378J751"/>
<keyword evidence="2" id="KW-1133">Transmembrane helix</keyword>
<keyword evidence="2" id="KW-0812">Transmembrane</keyword>
<reference evidence="3 5" key="1">
    <citation type="submission" date="2015-11" db="EMBL/GenBank/DDBJ databases">
        <title>Genomic analysis of 38 Legionella species identifies large and diverse effector repertoires.</title>
        <authorList>
            <person name="Burstein D."/>
            <person name="Amaro F."/>
            <person name="Zusman T."/>
            <person name="Lifshitz Z."/>
            <person name="Cohen O."/>
            <person name="Gilbert J.A."/>
            <person name="Pupko T."/>
            <person name="Shuman H.A."/>
            <person name="Segal G."/>
        </authorList>
    </citation>
    <scope>NUCLEOTIDE SEQUENCE [LARGE SCALE GENOMIC DNA]</scope>
    <source>
        <strain evidence="3 5">Lyon 8420412</strain>
    </source>
</reference>
<evidence type="ECO:0000313" key="3">
    <source>
        <dbReference type="EMBL" id="KTD10648.1"/>
    </source>
</evidence>
<keyword evidence="2" id="KW-0472">Membrane</keyword>
<evidence type="ECO:0000313" key="4">
    <source>
        <dbReference type="EMBL" id="STX43613.1"/>
    </source>
</evidence>
<accession>A0A378J751</accession>
<name>A0A378J751_9GAMM</name>
<protein>
    <submittedName>
        <fullName evidence="4">Uncharacterized protein</fullName>
    </submittedName>
</protein>
<evidence type="ECO:0000256" key="1">
    <source>
        <dbReference type="SAM" id="Coils"/>
    </source>
</evidence>
<evidence type="ECO:0000313" key="6">
    <source>
        <dbReference type="Proteomes" id="UP000254476"/>
    </source>
</evidence>
<dbReference type="RefSeq" id="WP_058498766.1">
    <property type="nucleotide sequence ID" value="NZ_CAAAHW010000001.1"/>
</dbReference>
<evidence type="ECO:0000313" key="5">
    <source>
        <dbReference type="Proteomes" id="UP000054691"/>
    </source>
</evidence>
<dbReference type="EMBL" id="LNYE01000022">
    <property type="protein sequence ID" value="KTD10648.1"/>
    <property type="molecule type" value="Genomic_DNA"/>
</dbReference>